<accession>A0ABR1TA65</accession>
<dbReference type="InterPro" id="IPR036291">
    <property type="entry name" value="NAD(P)-bd_dom_sf"/>
</dbReference>
<dbReference type="PANTHER" id="PTHR43157:SF31">
    <property type="entry name" value="PHOSPHATIDYLINOSITOL-GLYCAN BIOSYNTHESIS CLASS F PROTEIN"/>
    <property type="match status" value="1"/>
</dbReference>
<sequence length="359" mass="39301">MPDFDTTPEQRATQGAFFKRQLRVTPPAVKPGEVDISGKTAIITGANTGLGFACARQLLDLGIARLILAVRNESSGQDARAELLGASKRQAGLTPSTVVEVWPLDLASYESITSFANRARGLDRLDIFVNNAGITKKDFLLNRTTGHEEMVQVNYLSLVLLTVLMLPILRDKNKDNASSPGRIVNVNSDVASWAKFQEREGPPPSLLAAVDDRAQFDNMDRYYTTKLLGQFFLAELAKRVPPTVAVVNAPNPGLCRSGLQRDFDGTVAGFLFGVFKRLFARTVDIGARALTDAAVRHGAESHGQFLEDCKIQPMAPIVYKPEGIKLAEQLWKETMQELEFVKAAEIIEGLSDKIDNSPT</sequence>
<dbReference type="PANTHER" id="PTHR43157">
    <property type="entry name" value="PHOSPHATIDYLINOSITOL-GLYCAN BIOSYNTHESIS CLASS F PROTEIN-RELATED"/>
    <property type="match status" value="1"/>
</dbReference>
<evidence type="ECO:0000313" key="2">
    <source>
        <dbReference type="EMBL" id="KAK8043495.1"/>
    </source>
</evidence>
<dbReference type="Proteomes" id="UP001444661">
    <property type="component" value="Unassembled WGS sequence"/>
</dbReference>
<protein>
    <submittedName>
        <fullName evidence="2">NAD(P)-binding protein</fullName>
    </submittedName>
</protein>
<evidence type="ECO:0000313" key="3">
    <source>
        <dbReference type="Proteomes" id="UP001444661"/>
    </source>
</evidence>
<evidence type="ECO:0000256" key="1">
    <source>
        <dbReference type="ARBA" id="ARBA00023002"/>
    </source>
</evidence>
<dbReference type="Pfam" id="PF00106">
    <property type="entry name" value="adh_short"/>
    <property type="match status" value="1"/>
</dbReference>
<gene>
    <name evidence="2" type="ORF">PG993_005925</name>
</gene>
<dbReference type="SUPFAM" id="SSF51735">
    <property type="entry name" value="NAD(P)-binding Rossmann-fold domains"/>
    <property type="match status" value="1"/>
</dbReference>
<keyword evidence="1" id="KW-0560">Oxidoreductase</keyword>
<dbReference type="InterPro" id="IPR002347">
    <property type="entry name" value="SDR_fam"/>
</dbReference>
<reference evidence="2 3" key="1">
    <citation type="submission" date="2023-01" db="EMBL/GenBank/DDBJ databases">
        <title>Analysis of 21 Apiospora genomes using comparative genomics revels a genus with tremendous synthesis potential of carbohydrate active enzymes and secondary metabolites.</title>
        <authorList>
            <person name="Sorensen T."/>
        </authorList>
    </citation>
    <scope>NUCLEOTIDE SEQUENCE [LARGE SCALE GENOMIC DNA]</scope>
    <source>
        <strain evidence="2 3">CBS 33761</strain>
    </source>
</reference>
<dbReference type="Gene3D" id="3.40.50.720">
    <property type="entry name" value="NAD(P)-binding Rossmann-like Domain"/>
    <property type="match status" value="1"/>
</dbReference>
<name>A0ABR1TA65_9PEZI</name>
<comment type="caution">
    <text evidence="2">The sequence shown here is derived from an EMBL/GenBank/DDBJ whole genome shotgun (WGS) entry which is preliminary data.</text>
</comment>
<organism evidence="2 3">
    <name type="scientific">Apiospora rasikravindrae</name>
    <dbReference type="NCBI Taxonomy" id="990691"/>
    <lineage>
        <taxon>Eukaryota</taxon>
        <taxon>Fungi</taxon>
        <taxon>Dikarya</taxon>
        <taxon>Ascomycota</taxon>
        <taxon>Pezizomycotina</taxon>
        <taxon>Sordariomycetes</taxon>
        <taxon>Xylariomycetidae</taxon>
        <taxon>Amphisphaeriales</taxon>
        <taxon>Apiosporaceae</taxon>
        <taxon>Apiospora</taxon>
    </lineage>
</organism>
<proteinExistence type="predicted"/>
<dbReference type="PRINTS" id="PR00081">
    <property type="entry name" value="GDHRDH"/>
</dbReference>
<dbReference type="EMBL" id="JAQQWK010000004">
    <property type="protein sequence ID" value="KAK8043495.1"/>
    <property type="molecule type" value="Genomic_DNA"/>
</dbReference>
<keyword evidence="3" id="KW-1185">Reference proteome</keyword>